<evidence type="ECO:0000259" key="2">
    <source>
        <dbReference type="Pfam" id="PF25963"/>
    </source>
</evidence>
<name>A0A7W8LBG2_9BURK</name>
<evidence type="ECO:0000313" key="4">
    <source>
        <dbReference type="Proteomes" id="UP000592820"/>
    </source>
</evidence>
<protein>
    <submittedName>
        <fullName evidence="3">RND family efflux transporter MFP subunit</fullName>
    </submittedName>
</protein>
<dbReference type="InterPro" id="IPR058634">
    <property type="entry name" value="AaeA-lik-b-barrel"/>
</dbReference>
<dbReference type="PANTHER" id="PTHR30367:SF12">
    <property type="entry name" value="P-HYDROXYBENZOIC ACID EFFLUX PUMP SUBUNIT AAEA"/>
    <property type="match status" value="1"/>
</dbReference>
<evidence type="ECO:0000259" key="1">
    <source>
        <dbReference type="Pfam" id="PF25878"/>
    </source>
</evidence>
<dbReference type="EMBL" id="JACHDE010000009">
    <property type="protein sequence ID" value="MBB5402564.1"/>
    <property type="molecule type" value="Genomic_DNA"/>
</dbReference>
<gene>
    <name evidence="3" type="ORF">HDG41_004650</name>
</gene>
<dbReference type="PANTHER" id="PTHR30367">
    <property type="entry name" value="P-HYDROXYBENZOIC ACID EFFLUX PUMP SUBUNIT AAEA-RELATED"/>
    <property type="match status" value="1"/>
</dbReference>
<accession>A0A7W8LBG2</accession>
<dbReference type="InterPro" id="IPR058632">
    <property type="entry name" value="HH_AaeA"/>
</dbReference>
<reference evidence="3 4" key="1">
    <citation type="submission" date="2020-08" db="EMBL/GenBank/DDBJ databases">
        <title>Genomic Encyclopedia of Type Strains, Phase IV (KMG-V): Genome sequencing to study the core and pangenomes of soil and plant-associated prokaryotes.</title>
        <authorList>
            <person name="Whitman W."/>
        </authorList>
    </citation>
    <scope>NUCLEOTIDE SEQUENCE [LARGE SCALE GENOMIC DNA]</scope>
    <source>
        <strain evidence="3 4">JPY162</strain>
    </source>
</reference>
<dbReference type="Proteomes" id="UP000592820">
    <property type="component" value="Unassembled WGS sequence"/>
</dbReference>
<dbReference type="RefSeq" id="WP_311733497.1">
    <property type="nucleotide sequence ID" value="NZ_JACHDE010000009.1"/>
</dbReference>
<evidence type="ECO:0000313" key="3">
    <source>
        <dbReference type="EMBL" id="MBB5402564.1"/>
    </source>
</evidence>
<proteinExistence type="predicted"/>
<dbReference type="InterPro" id="IPR050393">
    <property type="entry name" value="MFP_Efflux_Pump"/>
</dbReference>
<organism evidence="3 4">
    <name type="scientific">Paraburkholderia youngii</name>
    <dbReference type="NCBI Taxonomy" id="2782701"/>
    <lineage>
        <taxon>Bacteria</taxon>
        <taxon>Pseudomonadati</taxon>
        <taxon>Pseudomonadota</taxon>
        <taxon>Betaproteobacteria</taxon>
        <taxon>Burkholderiales</taxon>
        <taxon>Burkholderiaceae</taxon>
        <taxon>Paraburkholderia</taxon>
    </lineage>
</organism>
<dbReference type="Gene3D" id="2.40.30.170">
    <property type="match status" value="1"/>
</dbReference>
<feature type="domain" description="p-hydroxybenzoic acid efflux pump subunit AaeA-like beta-barrel" evidence="2">
    <location>
        <begin position="140"/>
        <end position="236"/>
    </location>
</feature>
<feature type="domain" description="p-hydroxybenzoic acid efflux pump subunit AaeA alpha-helical hairpin" evidence="1">
    <location>
        <begin position="32"/>
        <end position="101"/>
    </location>
</feature>
<dbReference type="Pfam" id="PF25963">
    <property type="entry name" value="Beta-barrel_AAEA"/>
    <property type="match status" value="1"/>
</dbReference>
<dbReference type="AlphaFoldDB" id="A0A7W8LBG2"/>
<comment type="caution">
    <text evidence="3">The sequence shown here is derived from an EMBL/GenBank/DDBJ whole genome shotgun (WGS) entry which is preliminary data.</text>
</comment>
<dbReference type="Gene3D" id="2.40.50.100">
    <property type="match status" value="1"/>
</dbReference>
<dbReference type="Pfam" id="PF25878">
    <property type="entry name" value="HH_AAEA_pHBA"/>
    <property type="match status" value="1"/>
</dbReference>
<sequence length="252" mass="26819">MAPDVGGLVTSVAVHDNEEVKAGQLLFVVDRPRYSDALAEANAAIDSADAVLNQARREAKRDLALGDLVATETHEENNAKVETALATLNRAVASKNTAALNVARTEVHASVNGIVTNLDLHPGDYIGPGAQAMAIVDSDSIRVEGYFEETKLRHIHVGSSVRVQLMGDSRVLSGHVDSISAGIADDQRSLTANLLPSITPTFSWVRLAQRFPVRIKLNSVPVDLAFIPGRTATVSIDYSADRRQHAVAGGGK</sequence>
<dbReference type="SUPFAM" id="SSF111369">
    <property type="entry name" value="HlyD-like secretion proteins"/>
    <property type="match status" value="1"/>
</dbReference>